<dbReference type="EMBL" id="AMZH03015360">
    <property type="protein sequence ID" value="RRT46183.1"/>
    <property type="molecule type" value="Genomic_DNA"/>
</dbReference>
<evidence type="ECO:0000313" key="1">
    <source>
        <dbReference type="EMBL" id="RRT46183.1"/>
    </source>
</evidence>
<reference evidence="1 2" key="1">
    <citation type="journal article" date="2014" name="Agronomy (Basel)">
        <title>A Draft Genome Sequence for Ensete ventricosum, the Drought-Tolerant Tree Against Hunger.</title>
        <authorList>
            <person name="Harrison J."/>
            <person name="Moore K.A."/>
            <person name="Paszkiewicz K."/>
            <person name="Jones T."/>
            <person name="Grant M."/>
            <person name="Ambacheew D."/>
            <person name="Muzemil S."/>
            <person name="Studholme D.J."/>
        </authorList>
    </citation>
    <scope>NUCLEOTIDE SEQUENCE [LARGE SCALE GENOMIC DNA]</scope>
</reference>
<dbReference type="AlphaFoldDB" id="A0A426Y346"/>
<sequence length="91" mass="10434">MFASTATRKRRLHTIGLDPNWRPFRGLFSIRGILPNSEAAQILAPRLWFHPSRTLVGVDKVGNRYFTRVEEIDGISKPTLNLFFSLASRIH</sequence>
<evidence type="ECO:0000313" key="2">
    <source>
        <dbReference type="Proteomes" id="UP000287651"/>
    </source>
</evidence>
<dbReference type="Proteomes" id="UP000287651">
    <property type="component" value="Unassembled WGS sequence"/>
</dbReference>
<protein>
    <submittedName>
        <fullName evidence="1">Uncharacterized protein</fullName>
    </submittedName>
</protein>
<organism evidence="1 2">
    <name type="scientific">Ensete ventricosum</name>
    <name type="common">Abyssinian banana</name>
    <name type="synonym">Musa ensete</name>
    <dbReference type="NCBI Taxonomy" id="4639"/>
    <lineage>
        <taxon>Eukaryota</taxon>
        <taxon>Viridiplantae</taxon>
        <taxon>Streptophyta</taxon>
        <taxon>Embryophyta</taxon>
        <taxon>Tracheophyta</taxon>
        <taxon>Spermatophyta</taxon>
        <taxon>Magnoliopsida</taxon>
        <taxon>Liliopsida</taxon>
        <taxon>Zingiberales</taxon>
        <taxon>Musaceae</taxon>
        <taxon>Ensete</taxon>
    </lineage>
</organism>
<comment type="caution">
    <text evidence="1">The sequence shown here is derived from an EMBL/GenBank/DDBJ whole genome shotgun (WGS) entry which is preliminary data.</text>
</comment>
<accession>A0A426Y346</accession>
<gene>
    <name evidence="1" type="ORF">B296_00040117</name>
</gene>
<proteinExistence type="predicted"/>
<name>A0A426Y346_ENSVE</name>